<name>A0ABS1XTM9_9ACTN</name>
<organism evidence="1 2">
    <name type="scientific">Micromonospora parastrephiae</name>
    <dbReference type="NCBI Taxonomy" id="2806101"/>
    <lineage>
        <taxon>Bacteria</taxon>
        <taxon>Bacillati</taxon>
        <taxon>Actinomycetota</taxon>
        <taxon>Actinomycetes</taxon>
        <taxon>Micromonosporales</taxon>
        <taxon>Micromonosporaceae</taxon>
        <taxon>Micromonospora</taxon>
    </lineage>
</organism>
<dbReference type="RefSeq" id="WP_203174981.1">
    <property type="nucleotide sequence ID" value="NZ_JAEVHM010000045.1"/>
</dbReference>
<dbReference type="EMBL" id="JAEVHM010000045">
    <property type="protein sequence ID" value="MBM0232578.1"/>
    <property type="molecule type" value="Genomic_DNA"/>
</dbReference>
<dbReference type="InterPro" id="IPR000415">
    <property type="entry name" value="Nitroreductase-like"/>
</dbReference>
<evidence type="ECO:0008006" key="3">
    <source>
        <dbReference type="Google" id="ProtNLM"/>
    </source>
</evidence>
<sequence>MDLTALNPAQPERGSAFTPWQTWRDEQGPAVLVAAAILAANARNVQPWTFRVAPDRIDLFADLTRRQGALDPLDRELNVGLGCALENMSLAARASGWSPEIHLRPDPDRPEHAATMLLHPGTPDVSELYLAIPARHTNRGPFRSEALSDELIAEISSLGAVDLPRAGIRWFTTAQERRRIGTALVAATEEIIQDEEQSRAGHAWFRGSDAEVRRHADGMTTATQGMHPLVARISGWLPAPSRRMADRFWLRQTRKVHVPTAAAFAIVTVPDAGDVVDRITGGRLLQRIHLFATSRGLAVGHLNMLTVRADRERQTGAPPQFGRILADLVGDPAAQALVTFRIGYPTRPAAASPRRPVAAVLR</sequence>
<proteinExistence type="predicted"/>
<dbReference type="Gene3D" id="3.40.109.10">
    <property type="entry name" value="NADH Oxidase"/>
    <property type="match status" value="1"/>
</dbReference>
<keyword evidence="2" id="KW-1185">Reference proteome</keyword>
<dbReference type="SUPFAM" id="SSF55469">
    <property type="entry name" value="FMN-dependent nitroreductase-like"/>
    <property type="match status" value="2"/>
</dbReference>
<accession>A0ABS1XTM9</accession>
<dbReference type="Proteomes" id="UP000601027">
    <property type="component" value="Unassembled WGS sequence"/>
</dbReference>
<comment type="caution">
    <text evidence="1">The sequence shown here is derived from an EMBL/GenBank/DDBJ whole genome shotgun (WGS) entry which is preliminary data.</text>
</comment>
<gene>
    <name evidence="1" type="ORF">JNW91_12320</name>
</gene>
<protein>
    <recommendedName>
        <fullName evidence="3">Nitroreductase</fullName>
    </recommendedName>
</protein>
<evidence type="ECO:0000313" key="2">
    <source>
        <dbReference type="Proteomes" id="UP000601027"/>
    </source>
</evidence>
<reference evidence="1 2" key="1">
    <citation type="submission" date="2021-01" db="EMBL/GenBank/DDBJ databases">
        <title>Draft genome sequence of Micromonospora sp. strain STR1_7.</title>
        <authorList>
            <person name="Karlyshev A."/>
            <person name="Jawad R."/>
        </authorList>
    </citation>
    <scope>NUCLEOTIDE SEQUENCE [LARGE SCALE GENOMIC DNA]</scope>
    <source>
        <strain evidence="1 2">STR1-7</strain>
    </source>
</reference>
<evidence type="ECO:0000313" key="1">
    <source>
        <dbReference type="EMBL" id="MBM0232578.1"/>
    </source>
</evidence>